<name>A0A107E0E9_9BURK</name>
<proteinExistence type="predicted"/>
<protein>
    <recommendedName>
        <fullName evidence="1">Serine aminopeptidase S33 domain-containing protein</fullName>
    </recommendedName>
</protein>
<dbReference type="PANTHER" id="PTHR43194:SF2">
    <property type="entry name" value="PEROXISOMAL MEMBRANE PROTEIN LPX1"/>
    <property type="match status" value="1"/>
</dbReference>
<dbReference type="SUPFAM" id="SSF53474">
    <property type="entry name" value="alpha/beta-Hydrolases"/>
    <property type="match status" value="1"/>
</dbReference>
<feature type="domain" description="Serine aminopeptidase S33" evidence="1">
    <location>
        <begin position="30"/>
        <end position="120"/>
    </location>
</feature>
<reference evidence="2 3" key="1">
    <citation type="submission" date="2015-11" db="EMBL/GenBank/DDBJ databases">
        <title>Expanding the genomic diversity of Burkholderia species for the development of highly accurate diagnostics.</title>
        <authorList>
            <person name="Sahl J."/>
            <person name="Keim P."/>
            <person name="Wagner D."/>
        </authorList>
    </citation>
    <scope>NUCLEOTIDE SEQUENCE [LARGE SCALE GENOMIC DNA]</scope>
    <source>
        <strain evidence="2 3">MSMB2167WGS</strain>
    </source>
</reference>
<dbReference type="EMBL" id="LPIX01000057">
    <property type="protein sequence ID" value="KWE03117.1"/>
    <property type="molecule type" value="Genomic_DNA"/>
</dbReference>
<dbReference type="Pfam" id="PF12146">
    <property type="entry name" value="Hydrolase_4"/>
    <property type="match status" value="1"/>
</dbReference>
<dbReference type="Gene3D" id="3.40.50.1820">
    <property type="entry name" value="alpha/beta hydrolase"/>
    <property type="match status" value="1"/>
</dbReference>
<evidence type="ECO:0000313" key="2">
    <source>
        <dbReference type="EMBL" id="KWE03117.1"/>
    </source>
</evidence>
<dbReference type="InterPro" id="IPR022742">
    <property type="entry name" value="Hydrolase_4"/>
</dbReference>
<evidence type="ECO:0000259" key="1">
    <source>
        <dbReference type="Pfam" id="PF12146"/>
    </source>
</evidence>
<dbReference type="Proteomes" id="UP000062998">
    <property type="component" value="Unassembled WGS sequence"/>
</dbReference>
<gene>
    <name evidence="2" type="ORF">WL73_15270</name>
</gene>
<organism evidence="2 3">
    <name type="scientific">Burkholderia ubonensis</name>
    <dbReference type="NCBI Taxonomy" id="101571"/>
    <lineage>
        <taxon>Bacteria</taxon>
        <taxon>Pseudomonadati</taxon>
        <taxon>Pseudomonadota</taxon>
        <taxon>Betaproteobacteria</taxon>
        <taxon>Burkholderiales</taxon>
        <taxon>Burkholderiaceae</taxon>
        <taxon>Burkholderia</taxon>
        <taxon>Burkholderia cepacia complex</taxon>
    </lineage>
</organism>
<sequence length="244" mass="26113">MSVLREQGDYHITAVACGDFAALGRLSRPVSQMQLRGYGKSVAQDRQAAPALSDYVADLDTVTATGANRKTVLFGYSHGGYFTTTYALAHPDRVGALILVEPALHTPKEDLLERAQKALAGDTAGAVERVLRYVDPTVGLVRERATPVVQSIVTNINSGNLLAHEFTIRAENPVSDDNLAQLRVPVLLIGGTDSHVNFMVKRAAQAIPFASVFWVQGATHLDLQADKYADAISGAVEAFLKAVG</sequence>
<dbReference type="InterPro" id="IPR050228">
    <property type="entry name" value="Carboxylesterase_BioH"/>
</dbReference>
<comment type="caution">
    <text evidence="2">The sequence shown here is derived from an EMBL/GenBank/DDBJ whole genome shotgun (WGS) entry which is preliminary data.</text>
</comment>
<dbReference type="RefSeq" id="WP_059957833.1">
    <property type="nucleotide sequence ID" value="NZ_CP013465.1"/>
</dbReference>
<evidence type="ECO:0000313" key="3">
    <source>
        <dbReference type="Proteomes" id="UP000062998"/>
    </source>
</evidence>
<dbReference type="InterPro" id="IPR029058">
    <property type="entry name" value="AB_hydrolase_fold"/>
</dbReference>
<dbReference type="OrthoDB" id="3663240at2"/>
<accession>A0A107E0E9</accession>
<dbReference type="AlphaFoldDB" id="A0A107E0E9"/>
<dbReference type="PANTHER" id="PTHR43194">
    <property type="entry name" value="HYDROLASE ALPHA/BETA FOLD FAMILY"/>
    <property type="match status" value="1"/>
</dbReference>